<evidence type="ECO:0000259" key="5">
    <source>
        <dbReference type="Pfam" id="PF21076"/>
    </source>
</evidence>
<dbReference type="InterPro" id="IPR049058">
    <property type="entry name" value="NAD_Glu_DH_HM2"/>
</dbReference>
<feature type="domain" description="NAD-glutamate dehydrogenase ACT2" evidence="5">
    <location>
        <begin position="406"/>
        <end position="495"/>
    </location>
</feature>
<dbReference type="InterPro" id="IPR036291">
    <property type="entry name" value="NAD(P)-bd_dom_sf"/>
</dbReference>
<keyword evidence="8" id="KW-1185">Reference proteome</keyword>
<protein>
    <submittedName>
        <fullName evidence="7">Uncharacterized protein</fullName>
    </submittedName>
</protein>
<dbReference type="InterPro" id="IPR028971">
    <property type="entry name" value="NAD-GDH_cat"/>
</dbReference>
<dbReference type="InterPro" id="IPR049062">
    <property type="entry name" value="NAD_Glu_DH_ACT2"/>
</dbReference>
<dbReference type="PIRSF" id="PIRSF036761">
    <property type="entry name" value="GDH_Mll4104"/>
    <property type="match status" value="1"/>
</dbReference>
<dbReference type="InterPro" id="IPR049059">
    <property type="entry name" value="NAD_Glu_DH_HM1"/>
</dbReference>
<dbReference type="PATRIC" id="fig|1543721.4.peg.1340"/>
<accession>A0A0F7JU26</accession>
<dbReference type="GO" id="GO:0004069">
    <property type="term" value="F:L-aspartate:2-oxoglutarate aminotransferase activity"/>
    <property type="evidence" value="ECO:0007669"/>
    <property type="project" value="InterPro"/>
</dbReference>
<dbReference type="GO" id="GO:0004352">
    <property type="term" value="F:glutamate dehydrogenase (NAD+) activity"/>
    <property type="evidence" value="ECO:0007669"/>
    <property type="project" value="InterPro"/>
</dbReference>
<evidence type="ECO:0000259" key="6">
    <source>
        <dbReference type="Pfam" id="PF21077"/>
    </source>
</evidence>
<proteinExistence type="predicted"/>
<dbReference type="Pfam" id="PF21073">
    <property type="entry name" value="GDH_HM1"/>
    <property type="match status" value="1"/>
</dbReference>
<feature type="domain" description="NAD-glutamate dehydrogenase ACT3" evidence="6">
    <location>
        <begin position="551"/>
        <end position="622"/>
    </location>
</feature>
<evidence type="ECO:0000259" key="4">
    <source>
        <dbReference type="Pfam" id="PF21075"/>
    </source>
</evidence>
<dbReference type="InterPro" id="IPR046346">
    <property type="entry name" value="Aminoacid_DH-like_N_sf"/>
</dbReference>
<dbReference type="SUPFAM" id="SSF51735">
    <property type="entry name" value="NAD(P)-binding Rossmann-fold domains"/>
    <property type="match status" value="1"/>
</dbReference>
<dbReference type="InterPro" id="IPR024727">
    <property type="entry name" value="NAD_Glu_DH_N_ACT1"/>
</dbReference>
<dbReference type="InterPro" id="IPR007780">
    <property type="entry name" value="NAD_Glu_DH_bac"/>
</dbReference>
<evidence type="ECO:0000313" key="7">
    <source>
        <dbReference type="EMBL" id="AKH20056.1"/>
    </source>
</evidence>
<dbReference type="KEGG" id="seds:AAY24_06460"/>
<sequence length="1608" mass="182537">MTIHKGNTLLQQMLDNLASYSDARFNKQDRAQIEQLLGFYYRHIPVSDLESTPIADLVGAVIAHWQLLKERNRDGPTVRVYNPRFEQHGWQSPHTIIEIVTVDRVFLVDSLSMGLNRMGLTIHLTIHPLVRTVRDDAGELREIKPLSKEGGEVESLIHFQVDKQVAPEVLQAIEKMIRNVIRDVTYANADWLPMKERTETIREILDTATLPVDVTEQAELSAFLKWISDDHFTFLAYCEFDLQEVDGTATLRLDKASQLGLFRESCLNEQEAGKVIPVDGEAYMATQDFLVVTKSNIRSTVHRPAYMDFIGIKRHDREGRVNGLYCLLGLFTSVAYNSQPKDIPLLRQKTREVINRSGLSRYSHSGKALENILTTLPRDALFQTSVDDLEELAMGILGLQERQRTRLFVTRDLFRRFYSCLIYLPKERHSRELRLRIQKVLMTAMDGTEVEFSTLFTESTLARIHMIIHTSPSSEMECSLEELEAMVVNATTTWHDELRVALIEQYGEERGAKYNKRYANAFPSGFREDYYPRTAATDVARIEQARQSGHLDLSFYRPILESSKYVHCRLYSADNPVPLSNVIPILEHMGLTVFGERPYRVRHPSGPVWIHDFSMKYSSGQDEFSDEISQLFHEAFLKVWEGEVENDGFNQLVLGAGLNWKEVVLLRAYARYFKQIKFPFSRSYIIDSLTRNTEITRLLVELFTVKFNPRRKAKNRQLDAILQKIETLLESVASLDQDRILRSYVNIIQATLRTNFYQQDADGNSKSYISFKVDPRQVGGMPLPMPMFEIFVFSARMEGVHLRGGKVARGGLRWSDRMEDFRTEVLGLMKAQMVKNTVIVPVGSKGGFIVKRPLDGLAREAMMEEVVYCYRTLLQGMLDITDNLKDGAVVPPVDVVRYDEDDPYLVVAADKGTASFSDIANGVAASYGYWLGDAFASGGSVGYDHKKMGITARGAWESVKRNFRELGIDIQSTDFRVLGIGDMSGDVFGNGMLLSRHIKLVAAFNHLHIFLDPDPDPEVSFKERKRLFKLPRSNWTDYDKKLISKGGGVYSRSAKSITLTDEVKAMTGAKVDRMTPTELINLLLKSPVDLIWNGGIGTYIKSELESHEDVGDKANDGLRVNGNELRCKVVGEGGNLGVTQLGRIEFASKGGLIYTDAIDNSAGVDCSDHEVNIKILLGQIVANGDMTEKQRNKLLAEMTDEVARLVLMDNYAQTQSISMIVSNAADRLNEQARFIDYLETEGRLNRELEFLPSKKVIAERKAAKQGLTKPEVAVLLAYSKMTYFEALIHSDIPDDPFLETELMEYFPKVLGERFSKEMKAHQLKREIISTHLTNSIVEKIGPGFGYRMREEMGANIAGVTRAYLAASKIFSIDDLWRSIEALDNQVAASVQMEMMRMIAHLIEQSVVWILRARHDRVVVRDLVDYFQDGVQELIELMPKPLAAKDRLVLNRQIKYYLNAGVPREVAQQVSRIVMLSAAMDLVEVAKLRGQKIQTVGSVYYNLGSTLEFHWVREQISKLAEQTHWHSMAKTRLIDTLNKHQRDLTSQILVSVKKQKSARKMIEQWAEQYHFAYDRHLKTIADLKARTSVDFAMMSVVVAGVGGLLKSEV</sequence>
<dbReference type="Pfam" id="PF05088">
    <property type="entry name" value="Bac_GDH_CD"/>
    <property type="match status" value="1"/>
</dbReference>
<evidence type="ECO:0000256" key="1">
    <source>
        <dbReference type="ARBA" id="ARBA00023002"/>
    </source>
</evidence>
<dbReference type="InterPro" id="IPR048381">
    <property type="entry name" value="GDH_C"/>
</dbReference>
<gene>
    <name evidence="7" type="ORF">AAY24_06460</name>
</gene>
<dbReference type="OrthoDB" id="9758052at2"/>
<keyword evidence="1" id="KW-0560">Oxidoreductase</keyword>
<feature type="domain" description="NAD-glutamate dehydrogenase N-terminal ACT1" evidence="4">
    <location>
        <begin position="40"/>
        <end position="175"/>
    </location>
</feature>
<dbReference type="SUPFAM" id="SSF53223">
    <property type="entry name" value="Aminoacid dehydrogenase-like, N-terminal domain"/>
    <property type="match status" value="1"/>
</dbReference>
<dbReference type="Pfam" id="PF21076">
    <property type="entry name" value="GDH_ACT2"/>
    <property type="match status" value="1"/>
</dbReference>
<dbReference type="GO" id="GO:0006538">
    <property type="term" value="P:L-glutamate catabolic process"/>
    <property type="evidence" value="ECO:0007669"/>
    <property type="project" value="InterPro"/>
</dbReference>
<dbReference type="Proteomes" id="UP000034410">
    <property type="component" value="Chromosome"/>
</dbReference>
<dbReference type="Pfam" id="PF21075">
    <property type="entry name" value="GDH_ACT1"/>
    <property type="match status" value="1"/>
</dbReference>
<evidence type="ECO:0000313" key="8">
    <source>
        <dbReference type="Proteomes" id="UP000034410"/>
    </source>
</evidence>
<dbReference type="PANTHER" id="PTHR43403:SF1">
    <property type="entry name" value="NAD-SPECIFIC GLUTAMATE DEHYDROGENASE"/>
    <property type="match status" value="1"/>
</dbReference>
<organism evidence="7 8">
    <name type="scientific">Sedimenticola thiotaurini</name>
    <dbReference type="NCBI Taxonomy" id="1543721"/>
    <lineage>
        <taxon>Bacteria</taxon>
        <taxon>Pseudomonadati</taxon>
        <taxon>Pseudomonadota</taxon>
        <taxon>Gammaproteobacteria</taxon>
        <taxon>Chromatiales</taxon>
        <taxon>Sedimenticolaceae</taxon>
        <taxon>Sedimenticola</taxon>
    </lineage>
</organism>
<dbReference type="Pfam" id="PF21074">
    <property type="entry name" value="GDH_C"/>
    <property type="match status" value="1"/>
</dbReference>
<name>A0A0F7JU26_9GAMM</name>
<feature type="domain" description="NAD-specific glutamate dehydrogenase C-terminal" evidence="3">
    <location>
        <begin position="1264"/>
        <end position="1597"/>
    </location>
</feature>
<dbReference type="Pfam" id="PF21079">
    <property type="entry name" value="GDH_HM2"/>
    <property type="match status" value="1"/>
</dbReference>
<reference evidence="7 8" key="1">
    <citation type="journal article" date="2015" name="Genome Announc.">
        <title>Complete Genome Sequence of Sedimenticola thiotaurini Strain SIP-G1, a Polyphosphate- and Polyhydroxyalkanoate-Accumulating Sulfur-Oxidizing Gammaproteobacterium Isolated from Salt Marsh Sediments.</title>
        <authorList>
            <person name="Flood B.E."/>
            <person name="Jones D.S."/>
            <person name="Bailey J.V."/>
        </authorList>
    </citation>
    <scope>NUCLEOTIDE SEQUENCE [LARGE SCALE GENOMIC DNA]</scope>
    <source>
        <strain evidence="7 8">SIP-G1</strain>
    </source>
</reference>
<dbReference type="RefSeq" id="WP_046858991.1">
    <property type="nucleotide sequence ID" value="NZ_CP011412.1"/>
</dbReference>
<dbReference type="EMBL" id="CP011412">
    <property type="protein sequence ID" value="AKH20056.1"/>
    <property type="molecule type" value="Genomic_DNA"/>
</dbReference>
<dbReference type="Pfam" id="PF21078">
    <property type="entry name" value="GDH_HM3"/>
    <property type="match status" value="1"/>
</dbReference>
<evidence type="ECO:0000259" key="3">
    <source>
        <dbReference type="Pfam" id="PF21074"/>
    </source>
</evidence>
<evidence type="ECO:0000259" key="2">
    <source>
        <dbReference type="Pfam" id="PF05088"/>
    </source>
</evidence>
<feature type="domain" description="NAD-glutamate dehydrogenase catalytic" evidence="2">
    <location>
        <begin position="725"/>
        <end position="1219"/>
    </location>
</feature>
<dbReference type="Pfam" id="PF21077">
    <property type="entry name" value="GDH_ACT3"/>
    <property type="match status" value="1"/>
</dbReference>
<dbReference type="PANTHER" id="PTHR43403">
    <property type="entry name" value="NAD-SPECIFIC GLUTAMATE DEHYDROGENASE"/>
    <property type="match status" value="1"/>
</dbReference>
<dbReference type="InterPro" id="IPR049064">
    <property type="entry name" value="NAD_Glu_DH_ACT3"/>
</dbReference>
<dbReference type="InterPro" id="IPR049056">
    <property type="entry name" value="NAD_Glu_DH_HM3"/>
</dbReference>
<dbReference type="Gene3D" id="3.40.50.720">
    <property type="entry name" value="NAD(P)-binding Rossmann-like Domain"/>
    <property type="match status" value="1"/>
</dbReference>